<dbReference type="EMBL" id="JBBPBM010000045">
    <property type="protein sequence ID" value="KAK8522690.1"/>
    <property type="molecule type" value="Genomic_DNA"/>
</dbReference>
<gene>
    <name evidence="5" type="ORF">V6N12_056391</name>
</gene>
<dbReference type="Proteomes" id="UP001472677">
    <property type="component" value="Unassembled WGS sequence"/>
</dbReference>
<evidence type="ECO:0000256" key="1">
    <source>
        <dbReference type="ARBA" id="ARBA00005771"/>
    </source>
</evidence>
<keyword evidence="2 3" id="KW-0808">Transferase</keyword>
<protein>
    <recommendedName>
        <fullName evidence="3">Sulfotransferase</fullName>
        <ecNumber evidence="3">2.8.2.-</ecNumber>
    </recommendedName>
</protein>
<keyword evidence="6" id="KW-1185">Reference proteome</keyword>
<evidence type="ECO:0000313" key="6">
    <source>
        <dbReference type="Proteomes" id="UP001472677"/>
    </source>
</evidence>
<evidence type="ECO:0000313" key="5">
    <source>
        <dbReference type="EMBL" id="KAK8522690.1"/>
    </source>
</evidence>
<name>A0ABR2CU61_9ROSI</name>
<dbReference type="PANTHER" id="PTHR11783">
    <property type="entry name" value="SULFOTRANSFERASE SULT"/>
    <property type="match status" value="1"/>
</dbReference>
<sequence length="136" mass="15741">MLACQRHFQAEDFNILLVTTPKSDTTWLKAIVFALMNRDQYPNNNYHPLFSENPHVLVPFLEIRLYINGRVGDFTKFTSPRLFGTHIPFSSLSDSVKNSSCKLVYMCSNPKDTFISLWHFANKLREKGYGNVDQFS</sequence>
<evidence type="ECO:0000256" key="2">
    <source>
        <dbReference type="ARBA" id="ARBA00022679"/>
    </source>
</evidence>
<dbReference type="Gene3D" id="3.40.50.300">
    <property type="entry name" value="P-loop containing nucleotide triphosphate hydrolases"/>
    <property type="match status" value="1"/>
</dbReference>
<organism evidence="5 6">
    <name type="scientific">Hibiscus sabdariffa</name>
    <name type="common">roselle</name>
    <dbReference type="NCBI Taxonomy" id="183260"/>
    <lineage>
        <taxon>Eukaryota</taxon>
        <taxon>Viridiplantae</taxon>
        <taxon>Streptophyta</taxon>
        <taxon>Embryophyta</taxon>
        <taxon>Tracheophyta</taxon>
        <taxon>Spermatophyta</taxon>
        <taxon>Magnoliopsida</taxon>
        <taxon>eudicotyledons</taxon>
        <taxon>Gunneridae</taxon>
        <taxon>Pentapetalae</taxon>
        <taxon>rosids</taxon>
        <taxon>malvids</taxon>
        <taxon>Malvales</taxon>
        <taxon>Malvaceae</taxon>
        <taxon>Malvoideae</taxon>
        <taxon>Hibiscus</taxon>
    </lineage>
</organism>
<reference evidence="5 6" key="1">
    <citation type="journal article" date="2024" name="G3 (Bethesda)">
        <title>Genome assembly of Hibiscus sabdariffa L. provides insights into metabolisms of medicinal natural products.</title>
        <authorList>
            <person name="Kim T."/>
        </authorList>
    </citation>
    <scope>NUCLEOTIDE SEQUENCE [LARGE SCALE GENOMIC DNA]</scope>
    <source>
        <strain evidence="5">TK-2024</strain>
        <tissue evidence="5">Old leaves</tissue>
    </source>
</reference>
<dbReference type="Pfam" id="PF00685">
    <property type="entry name" value="Sulfotransfer_1"/>
    <property type="match status" value="1"/>
</dbReference>
<feature type="domain" description="Sulfotransferase" evidence="4">
    <location>
        <begin position="14"/>
        <end position="125"/>
    </location>
</feature>
<dbReference type="EC" id="2.8.2.-" evidence="3"/>
<dbReference type="InterPro" id="IPR000863">
    <property type="entry name" value="Sulfotransferase_dom"/>
</dbReference>
<comment type="similarity">
    <text evidence="1 3">Belongs to the sulfotransferase 1 family.</text>
</comment>
<dbReference type="SUPFAM" id="SSF52540">
    <property type="entry name" value="P-loop containing nucleoside triphosphate hydrolases"/>
    <property type="match status" value="1"/>
</dbReference>
<accession>A0ABR2CU61</accession>
<dbReference type="InterPro" id="IPR027417">
    <property type="entry name" value="P-loop_NTPase"/>
</dbReference>
<evidence type="ECO:0000259" key="4">
    <source>
        <dbReference type="Pfam" id="PF00685"/>
    </source>
</evidence>
<proteinExistence type="inferred from homology"/>
<comment type="caution">
    <text evidence="5">The sequence shown here is derived from an EMBL/GenBank/DDBJ whole genome shotgun (WGS) entry which is preliminary data.</text>
</comment>
<evidence type="ECO:0000256" key="3">
    <source>
        <dbReference type="RuleBase" id="RU361155"/>
    </source>
</evidence>